<comment type="caution">
    <text evidence="16">The sequence shown here is derived from an EMBL/GenBank/DDBJ whole genome shotgun (WGS) entry which is preliminary data.</text>
</comment>
<dbReference type="PANTHER" id="PTHR39083:SF1">
    <property type="entry name" value="CYCLIC DI-GMP-BINDING PROTEIN"/>
    <property type="match status" value="1"/>
</dbReference>
<evidence type="ECO:0000256" key="15">
    <source>
        <dbReference type="RuleBase" id="RU365021"/>
    </source>
</evidence>
<comment type="subunit">
    <text evidence="5 15">Tightly associated with the cellulose synthase catalytic subunit.</text>
</comment>
<keyword evidence="12 15" id="KW-1133">Transmembrane helix</keyword>
<proteinExistence type="inferred from homology"/>
<dbReference type="PRINTS" id="PR01440">
    <property type="entry name" value="CELLSNTHASEB"/>
</dbReference>
<feature type="chain" id="PRO_5044985450" description="Cyclic di-GMP-binding protein" evidence="15">
    <location>
        <begin position="27"/>
        <end position="751"/>
    </location>
</feature>
<comment type="pathway">
    <text evidence="3 15">Glycan metabolism; bacterial cellulose biosynthesis.</text>
</comment>
<keyword evidence="7 15" id="KW-1003">Cell membrane</keyword>
<evidence type="ECO:0000256" key="5">
    <source>
        <dbReference type="ARBA" id="ARBA00011437"/>
    </source>
</evidence>
<evidence type="ECO:0000313" key="17">
    <source>
        <dbReference type="Proteomes" id="UP001184230"/>
    </source>
</evidence>
<protein>
    <recommendedName>
        <fullName evidence="6 15">Cyclic di-GMP-binding protein</fullName>
    </recommendedName>
    <alternativeName>
        <fullName evidence="14 15">Cellulose synthase regulatory subunit</fullName>
    </alternativeName>
</protein>
<sequence>MRAKHRERVAALLLAWLALLACGDSAAQVLREPASATPAAPVQAAGVREMNLAQLGVDYAITLRGTSATVGIPFSVRADELVTSASLRLDYSYSPALIPELSHLIVSVNDVVVATLPVASSEAGKPQSTVLPIDRRLITDFNRINVELVGHYTRECEDPAHTSLWAKVDASSTLRLTVEPFKLHADLATLPQPFFDPRDVRRLALPFVFGKGVTFPTLEAAGIVSSWFGALASYRGALFPVASGALPAGANAVVFALPDTAIAGLALPPIHGPALAVVDHPDDTGHKLLLVMGRDAAELRTASAALTLNSRALTGASAAITGFAEPAARRPYDAPRWIASDRSVQLGELAAAEDFTVAGYAPDVVKVNLQLPPDLFTWRTRGIPLDLSYRYTPRMQADQSTLNLSLGDTFIGALPLRAANPSEDRWWNPIARRLLPDGSVGEHKTILLPPLALGSRSQLRMHYYFQPSAGPCKPLLDNVRGGIDANSTIDISKLPHYLAMPELAAFANGGFPFTRLADLADTAVLLPDQPAPAEVETYLALMGQLGNATGYPALRVAVAGASKVSQWADKDLLVIGNLQSQPLFAQWADRMPIRRGEGVRAFRLGSWLEDTLMFISGTRQREDLPSGTLMTVATDGSDAVLSGFESPLKRGRSVVAVVADGSSQPALLNALMSPQLVKEIQGSTAIVRDAQVHSLLSGETYYVGHLPPIDWLQWNLSRNPLLLAGMIVALAFIGAGAAFLSLRLRARRRLR</sequence>
<dbReference type="Gene3D" id="2.60.120.260">
    <property type="entry name" value="Galactose-binding domain-like"/>
    <property type="match status" value="2"/>
</dbReference>
<evidence type="ECO:0000256" key="6">
    <source>
        <dbReference type="ARBA" id="ARBA00021844"/>
    </source>
</evidence>
<evidence type="ECO:0000256" key="1">
    <source>
        <dbReference type="ARBA" id="ARBA00002057"/>
    </source>
</evidence>
<name>A0ABU1NDN0_9BURK</name>
<comment type="subcellular location">
    <subcellularLocation>
        <location evidence="2">Cell inner membrane</location>
        <topology evidence="2">Single-pass membrane protein</topology>
    </subcellularLocation>
</comment>
<dbReference type="InterPro" id="IPR003920">
    <property type="entry name" value="Cell_synth_B"/>
</dbReference>
<keyword evidence="13 15" id="KW-0472">Membrane</keyword>
<keyword evidence="9 15" id="KW-0973">c-di-GMP</keyword>
<evidence type="ECO:0000256" key="7">
    <source>
        <dbReference type="ARBA" id="ARBA00022475"/>
    </source>
</evidence>
<dbReference type="EMBL" id="JAVDRF010000004">
    <property type="protein sequence ID" value="MDR6536443.1"/>
    <property type="molecule type" value="Genomic_DNA"/>
</dbReference>
<organism evidence="16 17">
    <name type="scientific">Variovorax soli</name>
    <dbReference type="NCBI Taxonomy" id="376815"/>
    <lineage>
        <taxon>Bacteria</taxon>
        <taxon>Pseudomonadati</taxon>
        <taxon>Pseudomonadota</taxon>
        <taxon>Betaproteobacteria</taxon>
        <taxon>Burkholderiales</taxon>
        <taxon>Comamonadaceae</taxon>
        <taxon>Variovorax</taxon>
    </lineage>
</organism>
<dbReference type="PANTHER" id="PTHR39083">
    <property type="entry name" value="CYCLIC DI-GMP-BINDING PROTEIN"/>
    <property type="match status" value="1"/>
</dbReference>
<dbReference type="Pfam" id="PF03170">
    <property type="entry name" value="BcsB"/>
    <property type="match status" value="1"/>
</dbReference>
<evidence type="ECO:0000256" key="13">
    <source>
        <dbReference type="ARBA" id="ARBA00023136"/>
    </source>
</evidence>
<dbReference type="InterPro" id="IPR018513">
    <property type="entry name" value="Cell_synthase_bac"/>
</dbReference>
<gene>
    <name evidence="16" type="ORF">J2739_002216</name>
</gene>
<dbReference type="PROSITE" id="PS51257">
    <property type="entry name" value="PROKAR_LIPOPROTEIN"/>
    <property type="match status" value="1"/>
</dbReference>
<dbReference type="NCBIfam" id="NF008323">
    <property type="entry name" value="PRK11114.1-1"/>
    <property type="match status" value="1"/>
</dbReference>
<dbReference type="Proteomes" id="UP001184230">
    <property type="component" value="Unassembled WGS sequence"/>
</dbReference>
<evidence type="ECO:0000256" key="8">
    <source>
        <dbReference type="ARBA" id="ARBA00022519"/>
    </source>
</evidence>
<dbReference type="RefSeq" id="WP_309901459.1">
    <property type="nucleotide sequence ID" value="NZ_JAVDRF010000004.1"/>
</dbReference>
<evidence type="ECO:0000256" key="12">
    <source>
        <dbReference type="ARBA" id="ARBA00022989"/>
    </source>
</evidence>
<keyword evidence="8 15" id="KW-0997">Cell inner membrane</keyword>
<evidence type="ECO:0000313" key="16">
    <source>
        <dbReference type="EMBL" id="MDR6536443.1"/>
    </source>
</evidence>
<keyword evidence="17" id="KW-1185">Reference proteome</keyword>
<accession>A0ABU1NDN0</accession>
<feature type="signal peptide" evidence="15">
    <location>
        <begin position="1"/>
        <end position="26"/>
    </location>
</feature>
<keyword evidence="15" id="KW-0732">Signal</keyword>
<evidence type="ECO:0000256" key="11">
    <source>
        <dbReference type="ARBA" id="ARBA00022916"/>
    </source>
</evidence>
<comment type="similarity">
    <text evidence="4 15">Belongs to the AcsB/BcsB family.</text>
</comment>
<evidence type="ECO:0000256" key="10">
    <source>
        <dbReference type="ARBA" id="ARBA00022692"/>
    </source>
</evidence>
<reference evidence="16 17" key="1">
    <citation type="submission" date="2023-07" db="EMBL/GenBank/DDBJ databases">
        <title>Sorghum-associated microbial communities from plants grown in Nebraska, USA.</title>
        <authorList>
            <person name="Schachtman D."/>
        </authorList>
    </citation>
    <scope>NUCLEOTIDE SEQUENCE [LARGE SCALE GENOMIC DNA]</scope>
    <source>
        <strain evidence="16 17">DS1781</strain>
    </source>
</reference>
<evidence type="ECO:0000256" key="9">
    <source>
        <dbReference type="ARBA" id="ARBA00022636"/>
    </source>
</evidence>
<keyword evidence="10 15" id="KW-0812">Transmembrane</keyword>
<comment type="function">
    <text evidence="1 15">Binds the cellulose synthase activator, bis-(3'-5') cyclic diguanylic acid (c-di-GMP).</text>
</comment>
<evidence type="ECO:0000256" key="3">
    <source>
        <dbReference type="ARBA" id="ARBA00005186"/>
    </source>
</evidence>
<evidence type="ECO:0000256" key="14">
    <source>
        <dbReference type="ARBA" id="ARBA00033444"/>
    </source>
</evidence>
<evidence type="ECO:0000256" key="2">
    <source>
        <dbReference type="ARBA" id="ARBA00004377"/>
    </source>
</evidence>
<feature type="transmembrane region" description="Helical" evidence="15">
    <location>
        <begin position="721"/>
        <end position="742"/>
    </location>
</feature>
<evidence type="ECO:0000256" key="4">
    <source>
        <dbReference type="ARBA" id="ARBA00010714"/>
    </source>
</evidence>
<keyword evidence="11 15" id="KW-0135">Cellulose biosynthesis</keyword>